<comment type="caution">
    <text evidence="3">The sequence shown here is derived from an EMBL/GenBank/DDBJ whole genome shotgun (WGS) entry which is preliminary data.</text>
</comment>
<organism evidence="3 4">
    <name type="scientific">Actinoallomurus oryzae</name>
    <dbReference type="NCBI Taxonomy" id="502180"/>
    <lineage>
        <taxon>Bacteria</taxon>
        <taxon>Bacillati</taxon>
        <taxon>Actinomycetota</taxon>
        <taxon>Actinomycetes</taxon>
        <taxon>Streptosporangiales</taxon>
        <taxon>Thermomonosporaceae</taxon>
        <taxon>Actinoallomurus</taxon>
    </lineage>
</organism>
<feature type="chain" id="PRO_5047362021" description="Lipoprotein" evidence="2">
    <location>
        <begin position="26"/>
        <end position="256"/>
    </location>
</feature>
<evidence type="ECO:0000313" key="3">
    <source>
        <dbReference type="EMBL" id="GAA4503221.1"/>
    </source>
</evidence>
<dbReference type="EMBL" id="BAABHF010000030">
    <property type="protein sequence ID" value="GAA4503221.1"/>
    <property type="molecule type" value="Genomic_DNA"/>
</dbReference>
<accession>A0ABP8QLV9</accession>
<evidence type="ECO:0000256" key="1">
    <source>
        <dbReference type="SAM" id="MobiDB-lite"/>
    </source>
</evidence>
<reference evidence="4" key="1">
    <citation type="journal article" date="2019" name="Int. J. Syst. Evol. Microbiol.">
        <title>The Global Catalogue of Microorganisms (GCM) 10K type strain sequencing project: providing services to taxonomists for standard genome sequencing and annotation.</title>
        <authorList>
            <consortium name="The Broad Institute Genomics Platform"/>
            <consortium name="The Broad Institute Genome Sequencing Center for Infectious Disease"/>
            <person name="Wu L."/>
            <person name="Ma J."/>
        </authorList>
    </citation>
    <scope>NUCLEOTIDE SEQUENCE [LARGE SCALE GENOMIC DNA]</scope>
    <source>
        <strain evidence="4">JCM 17933</strain>
    </source>
</reference>
<proteinExistence type="predicted"/>
<feature type="compositionally biased region" description="Low complexity" evidence="1">
    <location>
        <begin position="28"/>
        <end position="44"/>
    </location>
</feature>
<keyword evidence="4" id="KW-1185">Reference proteome</keyword>
<gene>
    <name evidence="3" type="ORF">GCM10023191_055850</name>
</gene>
<dbReference type="Proteomes" id="UP001500503">
    <property type="component" value="Unassembled WGS sequence"/>
</dbReference>
<dbReference type="RefSeq" id="WP_345468895.1">
    <property type="nucleotide sequence ID" value="NZ_BAABHF010000030.1"/>
</dbReference>
<feature type="signal peptide" evidence="2">
    <location>
        <begin position="1"/>
        <end position="25"/>
    </location>
</feature>
<feature type="region of interest" description="Disordered" evidence="1">
    <location>
        <begin position="25"/>
        <end position="44"/>
    </location>
</feature>
<evidence type="ECO:0008006" key="5">
    <source>
        <dbReference type="Google" id="ProtNLM"/>
    </source>
</evidence>
<evidence type="ECO:0000256" key="2">
    <source>
        <dbReference type="SAM" id="SignalP"/>
    </source>
</evidence>
<dbReference type="PROSITE" id="PS51257">
    <property type="entry name" value="PROKAR_LIPOPROTEIN"/>
    <property type="match status" value="1"/>
</dbReference>
<protein>
    <recommendedName>
        <fullName evidence="5">Lipoprotein</fullName>
    </recommendedName>
</protein>
<evidence type="ECO:0000313" key="4">
    <source>
        <dbReference type="Proteomes" id="UP001500503"/>
    </source>
</evidence>
<name>A0ABP8QLV9_9ACTN</name>
<keyword evidence="2" id="KW-0732">Signal</keyword>
<sequence length="256" mass="26601">MKTAVVMVLGGVALLVSGCAGDSQAQVGGSSSARPGSSSPSLGSADALVLRTKTTGGIAGLGGPGTMPDFSLYGDGRAITGGGHPTEYHLTPQALRRLVSDASEAGLARSRTVDDRNIADATYKVITFVTGGRPHTTKIIQEGRHAGDPAARFLTRLVPSSWPRGDQSADPRPYRPSRVAVLAVTAPAGEGAAPKWPFKPLRTGTQVGGRTCTVLTGRDAASVQRLAGRPAWRDRGQTYRVAVRPLLPDEHDCTAL</sequence>